<organism evidence="4 5">
    <name type="scientific">Sphingobacterium athyrii</name>
    <dbReference type="NCBI Taxonomy" id="2152717"/>
    <lineage>
        <taxon>Bacteria</taxon>
        <taxon>Pseudomonadati</taxon>
        <taxon>Bacteroidota</taxon>
        <taxon>Sphingobacteriia</taxon>
        <taxon>Sphingobacteriales</taxon>
        <taxon>Sphingobacteriaceae</taxon>
        <taxon>Sphingobacterium</taxon>
    </lineage>
</organism>
<dbReference type="Gene3D" id="2.120.10.30">
    <property type="entry name" value="TolB, C-terminal domain"/>
    <property type="match status" value="2"/>
</dbReference>
<dbReference type="SUPFAM" id="SSF82171">
    <property type="entry name" value="DPP6 N-terminal domain-like"/>
    <property type="match status" value="1"/>
</dbReference>
<reference evidence="4 5" key="1">
    <citation type="submission" date="2018-04" db="EMBL/GenBank/DDBJ databases">
        <title>Sphingobacterium sp. M46 Genome.</title>
        <authorList>
            <person name="Cheng J."/>
            <person name="Li Y."/>
        </authorList>
    </citation>
    <scope>NUCLEOTIDE SEQUENCE [LARGE SCALE GENOMIC DNA]</scope>
    <source>
        <strain evidence="4 5">M46</strain>
    </source>
</reference>
<dbReference type="PANTHER" id="PTHR11731">
    <property type="entry name" value="PROTEASE FAMILY S9B,C DIPEPTIDYL-PEPTIDASE IV-RELATED"/>
    <property type="match status" value="1"/>
</dbReference>
<dbReference type="InterPro" id="IPR050278">
    <property type="entry name" value="Serine_Prot_S9B/DPPIV"/>
</dbReference>
<evidence type="ECO:0000256" key="2">
    <source>
        <dbReference type="SAM" id="SignalP"/>
    </source>
</evidence>
<accession>A0A363NY78</accession>
<dbReference type="GO" id="GO:0008239">
    <property type="term" value="F:dipeptidyl-peptidase activity"/>
    <property type="evidence" value="ECO:0007669"/>
    <property type="project" value="TreeGrafter"/>
</dbReference>
<dbReference type="AlphaFoldDB" id="A0A363NY78"/>
<evidence type="ECO:0000313" key="5">
    <source>
        <dbReference type="Proteomes" id="UP000250831"/>
    </source>
</evidence>
<dbReference type="GO" id="GO:0008236">
    <property type="term" value="F:serine-type peptidase activity"/>
    <property type="evidence" value="ECO:0007669"/>
    <property type="project" value="InterPro"/>
</dbReference>
<evidence type="ECO:0000256" key="1">
    <source>
        <dbReference type="SAM" id="MobiDB-lite"/>
    </source>
</evidence>
<dbReference type="SUPFAM" id="SSF53474">
    <property type="entry name" value="alpha/beta-Hydrolases"/>
    <property type="match status" value="1"/>
</dbReference>
<dbReference type="InterPro" id="IPR029058">
    <property type="entry name" value="AB_hydrolase_fold"/>
</dbReference>
<dbReference type="PANTHER" id="PTHR11731:SF193">
    <property type="entry name" value="DIPEPTIDYL PEPTIDASE 9"/>
    <property type="match status" value="1"/>
</dbReference>
<keyword evidence="5" id="KW-1185">Reference proteome</keyword>
<dbReference type="Proteomes" id="UP000250831">
    <property type="component" value="Unassembled WGS sequence"/>
</dbReference>
<feature type="signal peptide" evidence="2">
    <location>
        <begin position="1"/>
        <end position="20"/>
    </location>
</feature>
<dbReference type="InterPro" id="IPR001375">
    <property type="entry name" value="Peptidase_S9_cat"/>
</dbReference>
<dbReference type="InterPro" id="IPR011042">
    <property type="entry name" value="6-blade_b-propeller_TolB-like"/>
</dbReference>
<proteinExistence type="predicted"/>
<feature type="domain" description="Peptidase S9 prolyl oligopeptidase catalytic" evidence="3">
    <location>
        <begin position="749"/>
        <end position="917"/>
    </location>
</feature>
<dbReference type="RefSeq" id="WP_108632064.1">
    <property type="nucleotide sequence ID" value="NZ_QCXX01000001.1"/>
</dbReference>
<comment type="caution">
    <text evidence="4">The sequence shown here is derived from an EMBL/GenBank/DDBJ whole genome shotgun (WGS) entry which is preliminary data.</text>
</comment>
<dbReference type="Gene3D" id="3.40.50.1820">
    <property type="entry name" value="alpha/beta hydrolase"/>
    <property type="match status" value="1"/>
</dbReference>
<evidence type="ECO:0000259" key="3">
    <source>
        <dbReference type="Pfam" id="PF00326"/>
    </source>
</evidence>
<feature type="chain" id="PRO_5017026042" evidence="2">
    <location>
        <begin position="21"/>
        <end position="942"/>
    </location>
</feature>
<keyword evidence="2" id="KW-0732">Signal</keyword>
<gene>
    <name evidence="4" type="ORF">DCO56_01905</name>
</gene>
<feature type="region of interest" description="Disordered" evidence="1">
    <location>
        <begin position="156"/>
        <end position="177"/>
    </location>
</feature>
<sequence>MNKKNICIPFCFLATLAVHAQKKPLDHTVYDSWQSVSSPYISKSGKFVLFQVAPQEGDSQLYLKTKENKDLVQIPRGYNGKLTDTENHLISLIKAPFTATREAKIKKKKPEDFPKDSLAIYNLTSSSLVKFGSVKSFKIAEQNNNFVSFLFDKQASEKSDSPKNPADSTQNKKNTADKKKKTVATLALYDLNSGDSVQFSLVDQYEWNKNGTKLVFSKKTDAKDSLSKESGVYLYDIATKNLKKISTGKGEYKNFSFDETGNQLAYLGDLSKEKALVKNYNLYYYTNGIDTAQYLATKNSTGIPKNWAVSGDGNIRFSKNGEKLFFGIAPIPRVKDTTLVDFEHAKVDVWGWQDDYLQPMQLVNLKKDLSKNFLAVTYPKNNRTVIPLTDETFNATTLTPDGNAEYVLARTDFGKRIESQWKGGTKEDIYLVSTRNGQRELILSNFSGNATLSPDAKYVVYFDEEKGTWNSYQISSKKKTVLNEGIPASFADEENDMPTPAQGYGMAAWSPDYKGIYVNSRYDIWYFTLDGGNKSILTNGYGAASQTTLRYLPLRREEDRDQPLTLDYKKGGFLTSFDNKTKESGFYQFKGQHNDPKSLFVEPKAFKNINASADQQTVLYTKEDYVSSPNIYINSIKFKDELQLSDINKQQANYNWGTAELVHWTTPAGHQAEGILYKPENFNPAKKYPIIAYFYEKLSDGLYTYQPPAPTPSRLNIPYFVSNEYLVFAPNISYETGHPGKSAEEYINSGMRYLAQNSWVDSTKMGIQGQSWGGYQVAHLITRTNMYAAAWTGAPVVNMTSAYGGIRWQSGMSRQFQYEHTQSRIGKTLWEAPELYLENSPLFHLNKVNTPVVIMANDNDGAVPWYQGIEMFTALRRLNKPVWMLNYNGDEHNLIQRQNRKDIQIREQQFFDHYLKGAPAPNWLKKGVPATLKGIDWGLDYN</sequence>
<dbReference type="GO" id="GO:0006508">
    <property type="term" value="P:proteolysis"/>
    <property type="evidence" value="ECO:0007669"/>
    <property type="project" value="InterPro"/>
</dbReference>
<dbReference type="OrthoDB" id="9812921at2"/>
<dbReference type="Pfam" id="PF00326">
    <property type="entry name" value="Peptidase_S9"/>
    <property type="match status" value="1"/>
</dbReference>
<dbReference type="EMBL" id="QCXX01000001">
    <property type="protein sequence ID" value="PUV25755.1"/>
    <property type="molecule type" value="Genomic_DNA"/>
</dbReference>
<evidence type="ECO:0000313" key="4">
    <source>
        <dbReference type="EMBL" id="PUV25755.1"/>
    </source>
</evidence>
<protein>
    <submittedName>
        <fullName evidence="4">Peptidase S9</fullName>
    </submittedName>
</protein>
<name>A0A363NY78_9SPHI</name>